<dbReference type="GO" id="GO:0071973">
    <property type="term" value="P:bacterial-type flagellum-dependent cell motility"/>
    <property type="evidence" value="ECO:0007669"/>
    <property type="project" value="TreeGrafter"/>
</dbReference>
<evidence type="ECO:0000256" key="3">
    <source>
        <dbReference type="ARBA" id="ARBA00023054"/>
    </source>
</evidence>
<dbReference type="EMBL" id="WKJJ01000012">
    <property type="protein sequence ID" value="MRV73938.1"/>
    <property type="molecule type" value="Genomic_DNA"/>
</dbReference>
<keyword evidence="8" id="KW-0966">Cell projection</keyword>
<keyword evidence="4 5" id="KW-0975">Bacterial flagellum</keyword>
<evidence type="ECO:0000313" key="8">
    <source>
        <dbReference type="EMBL" id="MRV73938.1"/>
    </source>
</evidence>
<dbReference type="GO" id="GO:0005576">
    <property type="term" value="C:extracellular region"/>
    <property type="evidence" value="ECO:0007669"/>
    <property type="project" value="UniProtKB-SubCell"/>
</dbReference>
<keyword evidence="8" id="KW-0282">Flagellum</keyword>
<organism evidence="8 9">
    <name type="scientific">Pseudoduganella rivuli</name>
    <dbReference type="NCBI Taxonomy" id="2666085"/>
    <lineage>
        <taxon>Bacteria</taxon>
        <taxon>Pseudomonadati</taxon>
        <taxon>Pseudomonadota</taxon>
        <taxon>Betaproteobacteria</taxon>
        <taxon>Burkholderiales</taxon>
        <taxon>Oxalobacteraceae</taxon>
        <taxon>Telluria group</taxon>
        <taxon>Pseudoduganella</taxon>
    </lineage>
</organism>
<dbReference type="GO" id="GO:0009424">
    <property type="term" value="C:bacterial-type flagellum hook"/>
    <property type="evidence" value="ECO:0007669"/>
    <property type="project" value="UniProtKB-UniRule"/>
</dbReference>
<feature type="domain" description="Flagellar hook-associated protein 2 C-terminal" evidence="7">
    <location>
        <begin position="230"/>
        <end position="426"/>
    </location>
</feature>
<keyword evidence="5" id="KW-0964">Secreted</keyword>
<evidence type="ECO:0000259" key="6">
    <source>
        <dbReference type="Pfam" id="PF02465"/>
    </source>
</evidence>
<dbReference type="PANTHER" id="PTHR30288">
    <property type="entry name" value="FLAGELLAR CAP/ASSEMBLY PROTEIN FLID"/>
    <property type="match status" value="1"/>
</dbReference>
<comment type="caution">
    <text evidence="8">The sequence shown here is derived from an EMBL/GenBank/DDBJ whole genome shotgun (WGS) entry which is preliminary data.</text>
</comment>
<keyword evidence="3" id="KW-0175">Coiled coil</keyword>
<name>A0A7X2LUH1_9BURK</name>
<dbReference type="PANTHER" id="PTHR30288:SF0">
    <property type="entry name" value="FLAGELLAR HOOK-ASSOCIATED PROTEIN 2"/>
    <property type="match status" value="1"/>
</dbReference>
<dbReference type="Proteomes" id="UP000446768">
    <property type="component" value="Unassembled WGS sequence"/>
</dbReference>
<dbReference type="RefSeq" id="WP_154377018.1">
    <property type="nucleotide sequence ID" value="NZ_WKJJ01000012.1"/>
</dbReference>
<evidence type="ECO:0000259" key="7">
    <source>
        <dbReference type="Pfam" id="PF07195"/>
    </source>
</evidence>
<comment type="subcellular location">
    <subcellularLocation>
        <location evidence="5">Secreted</location>
    </subcellularLocation>
    <subcellularLocation>
        <location evidence="5">Bacterial flagellum</location>
    </subcellularLocation>
</comment>
<dbReference type="AlphaFoldDB" id="A0A7X2LUH1"/>
<feature type="domain" description="Flagellar hook-associated protein 2 N-terminal" evidence="6">
    <location>
        <begin position="30"/>
        <end position="116"/>
    </location>
</feature>
<gene>
    <name evidence="8" type="primary">fliD</name>
    <name evidence="8" type="ORF">GJ700_19710</name>
</gene>
<dbReference type="Pfam" id="PF02465">
    <property type="entry name" value="FliD_N"/>
    <property type="match status" value="1"/>
</dbReference>
<protein>
    <recommendedName>
        <fullName evidence="5">Flagellar hook-associated protein 2</fullName>
        <shortName evidence="5">HAP2</shortName>
    </recommendedName>
    <alternativeName>
        <fullName evidence="5">Flagellar cap protein</fullName>
    </alternativeName>
</protein>
<comment type="function">
    <text evidence="5">Required for morphogenesis and for the elongation of the flagellar filament by facilitating polymerization of the flagellin monomers at the tip of growing filament. Forms a capping structure, which prevents flagellin subunits (transported through the central channel of the flagellum) from leaking out without polymerization at the distal end.</text>
</comment>
<evidence type="ECO:0000256" key="2">
    <source>
        <dbReference type="ARBA" id="ARBA00011255"/>
    </source>
</evidence>
<accession>A0A7X2LUH1</accession>
<dbReference type="InterPro" id="IPR040026">
    <property type="entry name" value="FliD"/>
</dbReference>
<dbReference type="GO" id="GO:0009421">
    <property type="term" value="C:bacterial-type flagellum filament cap"/>
    <property type="evidence" value="ECO:0007669"/>
    <property type="project" value="InterPro"/>
</dbReference>
<dbReference type="InterPro" id="IPR010809">
    <property type="entry name" value="FliD_C"/>
</dbReference>
<evidence type="ECO:0000313" key="9">
    <source>
        <dbReference type="Proteomes" id="UP000446768"/>
    </source>
</evidence>
<proteinExistence type="inferred from homology"/>
<sequence length="450" mass="44668">MANSNIPGGVGGIDAYGGLTSPSASVLAKVEKTLAGQSGAVSKLNQNISRDQAKLSGLGQLHSALAEFQSVAERLAGAGLSTSASSSAAGVVTVSADGAAKAGVHAVDVKQLAQSQVLTSAAQKAADAKIGTGAPAVVKIETGVAGTDTFTPGKQPVKTITIDQSNNTLGGIAAAFKAAGIDATVVKSGNGYALSVTSASGEANSLRISVSGDAAVKDLLSTGMTQTAAARDAVVTIDGKDSKSATNTVAAGGLALTLKGTGKADVTVRQDSSEVARNVTSFVDAYNGLQGKLAVLEKGALKSDLALGQASRDLAGLLRNGPVSASDLAKAGITVNGDGRLQVDDKQLKSAIAADPDAVGKLFTNGGKGLADQFDAKIDALTGKSGQIGRETQQVGKELTALNGKKAEMAKAMTAQANALAKLYAAQEQSASGDALPGYGGPRSLFDFLA</sequence>
<dbReference type="Pfam" id="PF07195">
    <property type="entry name" value="FliD_C"/>
    <property type="match status" value="1"/>
</dbReference>
<evidence type="ECO:0000256" key="1">
    <source>
        <dbReference type="ARBA" id="ARBA00009764"/>
    </source>
</evidence>
<keyword evidence="8" id="KW-0969">Cilium</keyword>
<reference evidence="8 9" key="1">
    <citation type="submission" date="2019-11" db="EMBL/GenBank/DDBJ databases">
        <title>Novel species isolated from a subtropical stream in China.</title>
        <authorList>
            <person name="Lu H."/>
        </authorList>
    </citation>
    <scope>NUCLEOTIDE SEQUENCE [LARGE SCALE GENOMIC DNA]</scope>
    <source>
        <strain evidence="8 9">FT92W</strain>
    </source>
</reference>
<dbReference type="GO" id="GO:0007155">
    <property type="term" value="P:cell adhesion"/>
    <property type="evidence" value="ECO:0007669"/>
    <property type="project" value="InterPro"/>
</dbReference>
<dbReference type="InterPro" id="IPR003481">
    <property type="entry name" value="FliD_N"/>
</dbReference>
<evidence type="ECO:0000256" key="5">
    <source>
        <dbReference type="RuleBase" id="RU362066"/>
    </source>
</evidence>
<keyword evidence="9" id="KW-1185">Reference proteome</keyword>
<comment type="similarity">
    <text evidence="1 5">Belongs to the FliD family.</text>
</comment>
<comment type="subunit">
    <text evidence="2 5">Homopentamer.</text>
</comment>
<evidence type="ECO:0000256" key="4">
    <source>
        <dbReference type="ARBA" id="ARBA00023143"/>
    </source>
</evidence>